<dbReference type="Proteomes" id="UP000765509">
    <property type="component" value="Unassembled WGS sequence"/>
</dbReference>
<gene>
    <name evidence="1" type="ORF">O181_023815</name>
</gene>
<keyword evidence="2" id="KW-1185">Reference proteome</keyword>
<protein>
    <submittedName>
        <fullName evidence="1">Uncharacterized protein</fullName>
    </submittedName>
</protein>
<comment type="caution">
    <text evidence="1">The sequence shown here is derived from an EMBL/GenBank/DDBJ whole genome shotgun (WGS) entry which is preliminary data.</text>
</comment>
<dbReference type="AlphaFoldDB" id="A0A9Q3CJA6"/>
<evidence type="ECO:0000313" key="2">
    <source>
        <dbReference type="Proteomes" id="UP000765509"/>
    </source>
</evidence>
<accession>A0A9Q3CJA6</accession>
<proteinExistence type="predicted"/>
<dbReference type="EMBL" id="AVOT02007527">
    <property type="protein sequence ID" value="MBW0484100.1"/>
    <property type="molecule type" value="Genomic_DNA"/>
</dbReference>
<sequence>MHSSLESEIWTLISYPCHNIFMPAKIVEPLQYQKLRIWLSEASFGRIFLPQYSQIIQYANVVDKSIIFMEAFNPSIDNNQAESSSAQIKCSVHQDLKTPSLFVFDHSSWSPEINQYQQTRFEDKRSH</sequence>
<name>A0A9Q3CJA6_9BASI</name>
<reference evidence="1" key="1">
    <citation type="submission" date="2021-03" db="EMBL/GenBank/DDBJ databases">
        <title>Draft genome sequence of rust myrtle Austropuccinia psidii MF-1, a brazilian biotype.</title>
        <authorList>
            <person name="Quecine M.C."/>
            <person name="Pachon D.M.R."/>
            <person name="Bonatelli M.L."/>
            <person name="Correr F.H."/>
            <person name="Franceschini L.M."/>
            <person name="Leite T.F."/>
            <person name="Margarido G.R.A."/>
            <person name="Almeida C.A."/>
            <person name="Ferrarezi J.A."/>
            <person name="Labate C.A."/>
        </authorList>
    </citation>
    <scope>NUCLEOTIDE SEQUENCE</scope>
    <source>
        <strain evidence="1">MF-1</strain>
    </source>
</reference>
<evidence type="ECO:0000313" key="1">
    <source>
        <dbReference type="EMBL" id="MBW0484100.1"/>
    </source>
</evidence>
<organism evidence="1 2">
    <name type="scientific">Austropuccinia psidii MF-1</name>
    <dbReference type="NCBI Taxonomy" id="1389203"/>
    <lineage>
        <taxon>Eukaryota</taxon>
        <taxon>Fungi</taxon>
        <taxon>Dikarya</taxon>
        <taxon>Basidiomycota</taxon>
        <taxon>Pucciniomycotina</taxon>
        <taxon>Pucciniomycetes</taxon>
        <taxon>Pucciniales</taxon>
        <taxon>Sphaerophragmiaceae</taxon>
        <taxon>Austropuccinia</taxon>
    </lineage>
</organism>